<accession>A0AC35TQ27</accession>
<dbReference type="WBParaSite" id="RSKR_0000271900.1">
    <property type="protein sequence ID" value="RSKR_0000271900.1"/>
    <property type="gene ID" value="RSKR_0000271900"/>
</dbReference>
<dbReference type="Proteomes" id="UP000095286">
    <property type="component" value="Unplaced"/>
</dbReference>
<name>A0AC35TQ27_9BILA</name>
<proteinExistence type="predicted"/>
<evidence type="ECO:0000313" key="2">
    <source>
        <dbReference type="WBParaSite" id="RSKR_0000271900.1"/>
    </source>
</evidence>
<organism evidence="1 2">
    <name type="scientific">Rhabditophanes sp. KR3021</name>
    <dbReference type="NCBI Taxonomy" id="114890"/>
    <lineage>
        <taxon>Eukaryota</taxon>
        <taxon>Metazoa</taxon>
        <taxon>Ecdysozoa</taxon>
        <taxon>Nematoda</taxon>
        <taxon>Chromadorea</taxon>
        <taxon>Rhabditida</taxon>
        <taxon>Tylenchina</taxon>
        <taxon>Panagrolaimomorpha</taxon>
        <taxon>Strongyloidoidea</taxon>
        <taxon>Alloionematidae</taxon>
        <taxon>Rhabditophanes</taxon>
    </lineage>
</organism>
<sequence length="182" mass="20784">MDKMKFDSIKSDKIKFIVEEKTFPISSLAVKNAIFMKIHRTPSLNSFITIEDKVNVAIHTKMSVDVPCVHLSASHSFANPVQLICANVMYELPSYATGKRIEDSAVCQMEIGSYLFDTAKLNLNWDQVPIVGESLPCSNENWPKCLIEQIHTIKHKTHLFDDEHNDLVACFLLNIRRVYRNT</sequence>
<protein>
    <submittedName>
        <fullName evidence="2">DUF3794 domain-containing protein</fullName>
    </submittedName>
</protein>
<reference evidence="2" key="1">
    <citation type="submission" date="2016-11" db="UniProtKB">
        <authorList>
            <consortium name="WormBaseParasite"/>
        </authorList>
    </citation>
    <scope>IDENTIFICATION</scope>
    <source>
        <strain evidence="2">KR3021</strain>
    </source>
</reference>
<evidence type="ECO:0000313" key="1">
    <source>
        <dbReference type="Proteomes" id="UP000095286"/>
    </source>
</evidence>